<keyword evidence="3 5" id="KW-0408">Iron</keyword>
<dbReference type="AlphaFoldDB" id="A0A4R7KRG9"/>
<feature type="binding site" evidence="5">
    <location>
        <position position="262"/>
    </location>
    <ligand>
        <name>dimethylallyl diphosphate</name>
        <dbReference type="ChEBI" id="CHEBI:57623"/>
    </ligand>
</feature>
<dbReference type="Pfam" id="PF02401">
    <property type="entry name" value="LYTB"/>
    <property type="match status" value="1"/>
</dbReference>
<comment type="pathway">
    <text evidence="5">Isoprenoid biosynthesis; dimethylallyl diphosphate biosynthesis; dimethylallyl diphosphate from (2E)-4-hydroxy-3-methylbutenyl diphosphate: step 1/1.</text>
</comment>
<feature type="binding site" evidence="5">
    <location>
        <position position="262"/>
    </location>
    <ligand>
        <name>(2E)-4-hydroxy-3-methylbut-2-enyl diphosphate</name>
        <dbReference type="ChEBI" id="CHEBI:128753"/>
    </ligand>
</feature>
<feature type="binding site" evidence="5">
    <location>
        <position position="190"/>
    </location>
    <ligand>
        <name>[4Fe-4S] cluster</name>
        <dbReference type="ChEBI" id="CHEBI:49883"/>
    </ligand>
</feature>
<dbReference type="Gene3D" id="2.40.50.140">
    <property type="entry name" value="Nucleic acid-binding proteins"/>
    <property type="match status" value="3"/>
</dbReference>
<evidence type="ECO:0000313" key="7">
    <source>
        <dbReference type="EMBL" id="TDT61877.1"/>
    </source>
</evidence>
<feature type="binding site" evidence="5">
    <location>
        <position position="123"/>
    </location>
    <ligand>
        <name>isopentenyl diphosphate</name>
        <dbReference type="ChEBI" id="CHEBI:128769"/>
    </ligand>
</feature>
<dbReference type="SMART" id="SM00316">
    <property type="entry name" value="S1"/>
    <property type="match status" value="4"/>
</dbReference>
<dbReference type="GO" id="GO:0019288">
    <property type="term" value="P:isopentenyl diphosphate biosynthetic process, methylerythritol 4-phosphate pathway"/>
    <property type="evidence" value="ECO:0007669"/>
    <property type="project" value="UniProtKB-UniRule"/>
</dbReference>
<proteinExistence type="inferred from homology"/>
<feature type="binding site" evidence="5">
    <location>
        <position position="73"/>
    </location>
    <ligand>
        <name>(2E)-4-hydroxy-3-methylbut-2-enyl diphosphate</name>
        <dbReference type="ChEBI" id="CHEBI:128753"/>
    </ligand>
</feature>
<dbReference type="UniPathway" id="UPA00059">
    <property type="reaction ID" value="UER00105"/>
</dbReference>
<feature type="binding site" evidence="5">
    <location>
        <position position="220"/>
    </location>
    <ligand>
        <name>dimethylallyl diphosphate</name>
        <dbReference type="ChEBI" id="CHEBI:57623"/>
    </ligand>
</feature>
<feature type="binding site" evidence="5">
    <location>
        <position position="123"/>
    </location>
    <ligand>
        <name>(2E)-4-hydroxy-3-methylbut-2-enyl diphosphate</name>
        <dbReference type="ChEBI" id="CHEBI:128753"/>
    </ligand>
</feature>
<dbReference type="PANTHER" id="PTHR30426">
    <property type="entry name" value="4-HYDROXY-3-METHYLBUT-2-ENYL DIPHOSPHATE REDUCTASE"/>
    <property type="match status" value="1"/>
</dbReference>
<comment type="caution">
    <text evidence="7">The sequence shown here is derived from an EMBL/GenBank/DDBJ whole genome shotgun (WGS) entry which is preliminary data.</text>
</comment>
<evidence type="ECO:0000256" key="2">
    <source>
        <dbReference type="ARBA" id="ARBA00022723"/>
    </source>
</evidence>
<sequence>MEILIAKNAGFCFGVQNAIDKAERVAEEGRGVYTYGPIIHNRQVVENLKSKGVDVKDDIDEVKEGDKIIIRSHGVPKKEYEELAARGSEIIDATCPYVKHIHKVVEEKSKAGYKIVIIGDPSHPEVKGINGWCDEKAVIINGEEDINKIDSKLHRICVVSQTTFNEEKWYSIICRLVRMAREMLIINTICNATELRQKETMELSKQVDVMIVVGGKESSNTRKLFEISKSNCDNTIFIETAEELDLSLVKGAKKVGITAGASTPDYIIQNVVDKIKEIDVENEKVSSKEVLKDNDKDMMGDYSLEFKKIHPGMEVEGRVILVTDKEVYVDIGYKSDGILPSEEASNEEINLREKFNEGDIIKVEVIRMNDGEGNVVLSRKSIEEEELINSLKEYKESGKVIEVAIKGVNKGGFDCVYNSIRAFMPLSLSGISRDEDSESYIGKKLKAQIADVVESRNGIEIVVSRRELMKQERERKIKETFDNLEYGQVVKGKVKSIIDSGAFVNIGYVDVFVPISEISWRRVNKIQDFVKEGDEIEILLIRIDKEELKATGSLKRLKKEPWEEFALSHNEGDIVEGKVVRFADFGAFVELAEGVDGLIHISNMADRRINRPQEVVKAGQIVKAKILMIDKESRRIGLTLKDIE</sequence>
<feature type="binding site" evidence="5">
    <location>
        <position position="220"/>
    </location>
    <ligand>
        <name>isopentenyl diphosphate</name>
        <dbReference type="ChEBI" id="CHEBI:128769"/>
    </ligand>
</feature>
<dbReference type="CDD" id="cd05688">
    <property type="entry name" value="S1_RPS1_repeat_ec3"/>
    <property type="match status" value="1"/>
</dbReference>
<feature type="binding site" evidence="5">
    <location>
        <position position="162"/>
    </location>
    <ligand>
        <name>(2E)-4-hydroxy-3-methylbut-2-enyl diphosphate</name>
        <dbReference type="ChEBI" id="CHEBI:128753"/>
    </ligand>
</feature>
<dbReference type="NCBIfam" id="NF000907">
    <property type="entry name" value="PRK00087.1"/>
    <property type="match status" value="1"/>
</dbReference>
<feature type="binding site" evidence="5">
    <location>
        <position position="123"/>
    </location>
    <ligand>
        <name>dimethylallyl diphosphate</name>
        <dbReference type="ChEBI" id="CHEBI:57623"/>
    </ligand>
</feature>
<evidence type="ECO:0000256" key="4">
    <source>
        <dbReference type="ARBA" id="ARBA00023014"/>
    </source>
</evidence>
<feature type="binding site" evidence="5">
    <location>
        <position position="95"/>
    </location>
    <ligand>
        <name>[4Fe-4S] cluster</name>
        <dbReference type="ChEBI" id="CHEBI:49883"/>
    </ligand>
</feature>
<dbReference type="NCBIfam" id="NF002187">
    <property type="entry name" value="PRK01045.1-1"/>
    <property type="match status" value="1"/>
</dbReference>
<dbReference type="InterPro" id="IPR003451">
    <property type="entry name" value="LytB/IspH"/>
</dbReference>
<feature type="binding site" evidence="5">
    <location>
        <position position="219"/>
    </location>
    <ligand>
        <name>(2E)-4-hydroxy-3-methylbut-2-enyl diphosphate</name>
        <dbReference type="ChEBI" id="CHEBI:128753"/>
    </ligand>
</feature>
<accession>A0A4R7KRG9</accession>
<dbReference type="InterPro" id="IPR012340">
    <property type="entry name" value="NA-bd_OB-fold"/>
</dbReference>
<feature type="binding site" evidence="5">
    <location>
        <position position="73"/>
    </location>
    <ligand>
        <name>isopentenyl diphosphate</name>
        <dbReference type="ChEBI" id="CHEBI:128769"/>
    </ligand>
</feature>
<dbReference type="CDD" id="cd05687">
    <property type="entry name" value="S1_RPS1_repeat_ec1_hs1"/>
    <property type="match status" value="1"/>
</dbReference>
<dbReference type="Gene3D" id="3.40.50.11270">
    <property type="match status" value="1"/>
</dbReference>
<keyword evidence="8" id="KW-1185">Reference proteome</keyword>
<comment type="pathway">
    <text evidence="5">Isoprenoid biosynthesis; isopentenyl diphosphate biosynthesis via DXP pathway; isopentenyl diphosphate from 1-deoxy-D-xylulose 5-phosphate: step 6/6.</text>
</comment>
<dbReference type="PANTHER" id="PTHR30426:SF0">
    <property type="entry name" value="4-HYDROXY-3-METHYLBUT-2-ENYL DIPHOSPHATE REDUCTASE"/>
    <property type="match status" value="1"/>
</dbReference>
<feature type="binding site" evidence="5">
    <location>
        <position position="40"/>
    </location>
    <ligand>
        <name>(2E)-4-hydroxy-3-methylbut-2-enyl diphosphate</name>
        <dbReference type="ChEBI" id="CHEBI:128753"/>
    </ligand>
</feature>
<feature type="binding site" evidence="5">
    <location>
        <position position="220"/>
    </location>
    <ligand>
        <name>(2E)-4-hydroxy-3-methylbut-2-enyl diphosphate</name>
        <dbReference type="ChEBI" id="CHEBI:128753"/>
    </ligand>
</feature>
<dbReference type="InterPro" id="IPR003029">
    <property type="entry name" value="S1_domain"/>
</dbReference>
<evidence type="ECO:0000256" key="5">
    <source>
        <dbReference type="HAMAP-Rule" id="MF_00191"/>
    </source>
</evidence>
<evidence type="ECO:0000256" key="1">
    <source>
        <dbReference type="ARBA" id="ARBA00022485"/>
    </source>
</evidence>
<feature type="domain" description="S1 motif" evidence="6">
    <location>
        <begin position="312"/>
        <end position="380"/>
    </location>
</feature>
<evidence type="ECO:0000313" key="8">
    <source>
        <dbReference type="Proteomes" id="UP000295325"/>
    </source>
</evidence>
<keyword evidence="1 5" id="KW-0004">4Fe-4S</keyword>
<feature type="binding site" evidence="5">
    <location>
        <position position="219"/>
    </location>
    <ligand>
        <name>dimethylallyl diphosphate</name>
        <dbReference type="ChEBI" id="CHEBI:57623"/>
    </ligand>
</feature>
<dbReference type="CDD" id="cd13944">
    <property type="entry name" value="lytB_ispH"/>
    <property type="match status" value="1"/>
</dbReference>
<feature type="binding site" evidence="5">
    <location>
        <position position="219"/>
    </location>
    <ligand>
        <name>isopentenyl diphosphate</name>
        <dbReference type="ChEBI" id="CHEBI:128769"/>
    </ligand>
</feature>
<dbReference type="GO" id="GO:0050992">
    <property type="term" value="P:dimethylallyl diphosphate biosynthetic process"/>
    <property type="evidence" value="ECO:0007669"/>
    <property type="project" value="UniProtKB-UniRule"/>
</dbReference>
<comment type="catalytic activity">
    <reaction evidence="5">
        <text>dimethylallyl diphosphate + 2 oxidized [2Fe-2S]-[ferredoxin] + H2O = (2E)-4-hydroxy-3-methylbut-2-enyl diphosphate + 2 reduced [2Fe-2S]-[ferredoxin] + 2 H(+)</text>
        <dbReference type="Rhea" id="RHEA:24825"/>
        <dbReference type="Rhea" id="RHEA-COMP:10000"/>
        <dbReference type="Rhea" id="RHEA-COMP:10001"/>
        <dbReference type="ChEBI" id="CHEBI:15377"/>
        <dbReference type="ChEBI" id="CHEBI:15378"/>
        <dbReference type="ChEBI" id="CHEBI:33737"/>
        <dbReference type="ChEBI" id="CHEBI:33738"/>
        <dbReference type="ChEBI" id="CHEBI:57623"/>
        <dbReference type="ChEBI" id="CHEBI:128753"/>
        <dbReference type="EC" id="1.17.7.4"/>
    </reaction>
</comment>
<comment type="cofactor">
    <cofactor evidence="5">
        <name>[4Fe-4S] cluster</name>
        <dbReference type="ChEBI" id="CHEBI:49883"/>
    </cofactor>
    <text evidence="5">Binds 1 [4Fe-4S] cluster per subunit.</text>
</comment>
<dbReference type="FunFam" id="2.40.50.140:FF:000051">
    <property type="entry name" value="RNA-binding transcriptional accessory protein"/>
    <property type="match status" value="1"/>
</dbReference>
<dbReference type="InterPro" id="IPR035104">
    <property type="entry name" value="Ribosomal_protein_S1-like"/>
</dbReference>
<feature type="binding site" evidence="5">
    <location>
        <position position="40"/>
    </location>
    <ligand>
        <name>dimethylallyl diphosphate</name>
        <dbReference type="ChEBI" id="CHEBI:57623"/>
    </ligand>
</feature>
<evidence type="ECO:0000256" key="3">
    <source>
        <dbReference type="ARBA" id="ARBA00023004"/>
    </source>
</evidence>
<dbReference type="GO" id="GO:0051745">
    <property type="term" value="F:4-hydroxy-3-methylbut-2-enyl diphosphate reductase activity"/>
    <property type="evidence" value="ECO:0007669"/>
    <property type="project" value="UniProtKB-UniRule"/>
</dbReference>
<name>A0A4R7KRG9_9CLOT</name>
<feature type="active site" description="Proton donor" evidence="5">
    <location>
        <position position="125"/>
    </location>
</feature>
<dbReference type="GO" id="GO:0016114">
    <property type="term" value="P:terpenoid biosynthetic process"/>
    <property type="evidence" value="ECO:0007669"/>
    <property type="project" value="UniProtKB-UniRule"/>
</dbReference>
<keyword evidence="5" id="KW-0560">Oxidoreductase</keyword>
<feature type="binding site" evidence="5">
    <location>
        <position position="12"/>
    </location>
    <ligand>
        <name>[4Fe-4S] cluster</name>
        <dbReference type="ChEBI" id="CHEBI:49883"/>
    </ligand>
</feature>
<feature type="binding site" evidence="5">
    <location>
        <position position="218"/>
    </location>
    <ligand>
        <name>(2E)-4-hydroxy-3-methylbut-2-enyl diphosphate</name>
        <dbReference type="ChEBI" id="CHEBI:128753"/>
    </ligand>
</feature>
<dbReference type="HAMAP" id="MF_00191">
    <property type="entry name" value="IspH"/>
    <property type="match status" value="1"/>
</dbReference>
<dbReference type="EMBL" id="SOAZ01000005">
    <property type="protein sequence ID" value="TDT61877.1"/>
    <property type="molecule type" value="Genomic_DNA"/>
</dbReference>
<feature type="binding site" evidence="5">
    <location>
        <position position="40"/>
    </location>
    <ligand>
        <name>isopentenyl diphosphate</name>
        <dbReference type="ChEBI" id="CHEBI:128769"/>
    </ligand>
</feature>
<dbReference type="RefSeq" id="WP_133627512.1">
    <property type="nucleotide sequence ID" value="NZ_SOAZ01000005.1"/>
</dbReference>
<reference evidence="7 8" key="1">
    <citation type="submission" date="2019-03" db="EMBL/GenBank/DDBJ databases">
        <title>Genomic Encyclopedia of Type Strains, Phase IV (KMG-IV): sequencing the most valuable type-strain genomes for metagenomic binning, comparative biology and taxonomic classification.</title>
        <authorList>
            <person name="Goeker M."/>
        </authorList>
    </citation>
    <scope>NUCLEOTIDE SEQUENCE [LARGE SCALE GENOMIC DNA]</scope>
    <source>
        <strain evidence="7 8">DSM 24455</strain>
    </source>
</reference>
<dbReference type="UniPathway" id="UPA00056">
    <property type="reaction ID" value="UER00097"/>
</dbReference>
<organism evidence="7 8">
    <name type="scientific">Fonticella tunisiensis</name>
    <dbReference type="NCBI Taxonomy" id="1096341"/>
    <lineage>
        <taxon>Bacteria</taxon>
        <taxon>Bacillati</taxon>
        <taxon>Bacillota</taxon>
        <taxon>Clostridia</taxon>
        <taxon>Eubacteriales</taxon>
        <taxon>Clostridiaceae</taxon>
        <taxon>Fonticella</taxon>
    </lineage>
</organism>
<dbReference type="EC" id="1.17.7.4" evidence="5"/>
<dbReference type="Gene3D" id="3.40.1010.20">
    <property type="entry name" value="4-hydroxy-3-methylbut-2-enyl diphosphate reductase, catalytic domain"/>
    <property type="match status" value="2"/>
</dbReference>
<dbReference type="GO" id="GO:0003729">
    <property type="term" value="F:mRNA binding"/>
    <property type="evidence" value="ECO:0007669"/>
    <property type="project" value="UniProtKB-ARBA"/>
</dbReference>
<comment type="function">
    <text evidence="5">Catalyzes the conversion of 1-hydroxy-2-methyl-2-(E)-butenyl 4-diphosphate (HMBPP) into a mixture of isopentenyl diphosphate (IPP) and dimethylallyl diphosphate (DMAPP). Acts in the terminal step of the DOXP/MEP pathway for isoprenoid precursor biosynthesis.</text>
</comment>
<feature type="domain" description="S1 motif" evidence="6">
    <location>
        <begin position="487"/>
        <end position="555"/>
    </location>
</feature>
<evidence type="ECO:0000259" key="6">
    <source>
        <dbReference type="PROSITE" id="PS50126"/>
    </source>
</evidence>
<dbReference type="PRINTS" id="PR00681">
    <property type="entry name" value="RIBOSOMALS1"/>
</dbReference>
<keyword evidence="4 5" id="KW-0411">Iron-sulfur</keyword>
<dbReference type="GO" id="GO:0051539">
    <property type="term" value="F:4 iron, 4 sulfur cluster binding"/>
    <property type="evidence" value="ECO:0007669"/>
    <property type="project" value="UniProtKB-UniRule"/>
</dbReference>
<comment type="similarity">
    <text evidence="5">Belongs to the IspH family.</text>
</comment>
<protein>
    <recommendedName>
        <fullName evidence="5">4-hydroxy-3-methylbut-2-enyl diphosphate reductase</fullName>
        <shortName evidence="5">HMBPP reductase</shortName>
        <ecNumber evidence="5">1.17.7.4</ecNumber>
    </recommendedName>
</protein>
<dbReference type="GO" id="GO:0046872">
    <property type="term" value="F:metal ion binding"/>
    <property type="evidence" value="ECO:0007669"/>
    <property type="project" value="UniProtKB-KW"/>
</dbReference>
<dbReference type="GO" id="GO:0005737">
    <property type="term" value="C:cytoplasm"/>
    <property type="evidence" value="ECO:0007669"/>
    <property type="project" value="UniProtKB-ARBA"/>
</dbReference>
<dbReference type="OrthoDB" id="9804077at2"/>
<dbReference type="Proteomes" id="UP000295325">
    <property type="component" value="Unassembled WGS sequence"/>
</dbReference>
<feature type="domain" description="S1 motif" evidence="6">
    <location>
        <begin position="572"/>
        <end position="641"/>
    </location>
</feature>
<dbReference type="CDD" id="cd04465">
    <property type="entry name" value="S1_RPS1_repeat_ec2_hs2"/>
    <property type="match status" value="1"/>
</dbReference>
<comment type="catalytic activity">
    <reaction evidence="5">
        <text>isopentenyl diphosphate + 2 oxidized [2Fe-2S]-[ferredoxin] + H2O = (2E)-4-hydroxy-3-methylbut-2-enyl diphosphate + 2 reduced [2Fe-2S]-[ferredoxin] + 2 H(+)</text>
        <dbReference type="Rhea" id="RHEA:24488"/>
        <dbReference type="Rhea" id="RHEA-COMP:10000"/>
        <dbReference type="Rhea" id="RHEA-COMP:10001"/>
        <dbReference type="ChEBI" id="CHEBI:15377"/>
        <dbReference type="ChEBI" id="CHEBI:15378"/>
        <dbReference type="ChEBI" id="CHEBI:33737"/>
        <dbReference type="ChEBI" id="CHEBI:33738"/>
        <dbReference type="ChEBI" id="CHEBI:128753"/>
        <dbReference type="ChEBI" id="CHEBI:128769"/>
        <dbReference type="EC" id="1.17.7.4"/>
    </reaction>
</comment>
<feature type="binding site" evidence="5">
    <location>
        <position position="262"/>
    </location>
    <ligand>
        <name>isopentenyl diphosphate</name>
        <dbReference type="ChEBI" id="CHEBI:128769"/>
    </ligand>
</feature>
<keyword evidence="5" id="KW-0414">Isoprene biosynthesis</keyword>
<feature type="binding site" evidence="5">
    <location>
        <position position="73"/>
    </location>
    <ligand>
        <name>dimethylallyl diphosphate</name>
        <dbReference type="ChEBI" id="CHEBI:57623"/>
    </ligand>
</feature>
<dbReference type="PROSITE" id="PS50126">
    <property type="entry name" value="S1"/>
    <property type="match status" value="3"/>
</dbReference>
<dbReference type="NCBIfam" id="TIGR00216">
    <property type="entry name" value="ispH_lytB"/>
    <property type="match status" value="1"/>
</dbReference>
<gene>
    <name evidence="5" type="primary">ispH</name>
    <name evidence="7" type="ORF">EDD71_10555</name>
</gene>
<feature type="binding site" evidence="5">
    <location>
        <position position="218"/>
    </location>
    <ligand>
        <name>isopentenyl diphosphate</name>
        <dbReference type="ChEBI" id="CHEBI:128769"/>
    </ligand>
</feature>
<dbReference type="Pfam" id="PF00575">
    <property type="entry name" value="S1"/>
    <property type="match status" value="3"/>
</dbReference>
<dbReference type="SUPFAM" id="SSF50249">
    <property type="entry name" value="Nucleic acid-binding proteins"/>
    <property type="match status" value="4"/>
</dbReference>
<feature type="binding site" evidence="5">
    <location>
        <position position="218"/>
    </location>
    <ligand>
        <name>dimethylallyl diphosphate</name>
        <dbReference type="ChEBI" id="CHEBI:57623"/>
    </ligand>
</feature>
<keyword evidence="2 5" id="KW-0479">Metal-binding</keyword>